<organism evidence="1 2">
    <name type="scientific">Shewanella psychropiezotolerans</name>
    <dbReference type="NCBI Taxonomy" id="2593655"/>
    <lineage>
        <taxon>Bacteria</taxon>
        <taxon>Pseudomonadati</taxon>
        <taxon>Pseudomonadota</taxon>
        <taxon>Gammaproteobacteria</taxon>
        <taxon>Alteromonadales</taxon>
        <taxon>Shewanellaceae</taxon>
        <taxon>Shewanella</taxon>
    </lineage>
</organism>
<dbReference type="Proteomes" id="UP000315947">
    <property type="component" value="Chromosome"/>
</dbReference>
<evidence type="ECO:0000313" key="2">
    <source>
        <dbReference type="Proteomes" id="UP000315947"/>
    </source>
</evidence>
<keyword evidence="2" id="KW-1185">Reference proteome</keyword>
<sequence>MSTYKILDCGIHDYLELACMRSYSLVIELTGKKTITGTALNIETRRDKSEYLMIKLKQDQGQELKTISIRLDQIVAFTPISKDASFEKIEVQIT</sequence>
<dbReference type="InterPro" id="IPR023534">
    <property type="entry name" value="Rof/RNase_P-like"/>
</dbReference>
<dbReference type="InterPro" id="IPR009778">
    <property type="entry name" value="ROF"/>
</dbReference>
<name>A0ABX5X3Z5_9GAMM</name>
<dbReference type="SUPFAM" id="SSF101744">
    <property type="entry name" value="Rof/RNase P subunit-like"/>
    <property type="match status" value="1"/>
</dbReference>
<reference evidence="1 2" key="1">
    <citation type="submission" date="2019-07" db="EMBL/GenBank/DDBJ databases">
        <title>Shewanella sp. YLB-06 whole genomic sequence.</title>
        <authorList>
            <person name="Yu L."/>
        </authorList>
    </citation>
    <scope>NUCLEOTIDE SEQUENCE [LARGE SCALE GENOMIC DNA]</scope>
    <source>
        <strain evidence="1 2">YLB-06</strain>
    </source>
</reference>
<dbReference type="Pfam" id="PF07073">
    <property type="entry name" value="ROF"/>
    <property type="match status" value="1"/>
</dbReference>
<accession>A0ABX5X3Z5</accession>
<dbReference type="InterPro" id="IPR038626">
    <property type="entry name" value="Rof-like_sf"/>
</dbReference>
<dbReference type="RefSeq" id="WP_144048375.1">
    <property type="nucleotide sequence ID" value="NZ_CP041614.1"/>
</dbReference>
<evidence type="ECO:0000313" key="1">
    <source>
        <dbReference type="EMBL" id="QDO86066.1"/>
    </source>
</evidence>
<dbReference type="EMBL" id="CP041614">
    <property type="protein sequence ID" value="QDO86066.1"/>
    <property type="molecule type" value="Genomic_DNA"/>
</dbReference>
<protein>
    <submittedName>
        <fullName evidence="1">Transcriptional antiterminator</fullName>
    </submittedName>
</protein>
<proteinExistence type="predicted"/>
<dbReference type="Gene3D" id="2.30.30.400">
    <property type="entry name" value="Rof-like"/>
    <property type="match status" value="1"/>
</dbReference>
<gene>
    <name evidence="1" type="ORF">FM037_25930</name>
</gene>